<dbReference type="InterPro" id="IPR001173">
    <property type="entry name" value="Glyco_trans_2-like"/>
</dbReference>
<dbReference type="Pfam" id="PF00535">
    <property type="entry name" value="Glycos_transf_2"/>
    <property type="match status" value="1"/>
</dbReference>
<dbReference type="Gene3D" id="3.90.550.10">
    <property type="entry name" value="Spore Coat Polysaccharide Biosynthesis Protein SpsA, Chain A"/>
    <property type="match status" value="1"/>
</dbReference>
<dbReference type="PANTHER" id="PTHR10859:SF91">
    <property type="entry name" value="DOLICHYL-PHOSPHATE BETA-GLUCOSYLTRANSFERASE"/>
    <property type="match status" value="1"/>
</dbReference>
<reference evidence="3" key="1">
    <citation type="submission" date="2017-09" db="EMBL/GenBank/DDBJ databases">
        <title>Depth-based differentiation of microbial function through sediment-hosted aquifers and enrichment of novel symbionts in the deep terrestrial subsurface.</title>
        <authorList>
            <person name="Probst A.J."/>
            <person name="Ladd B."/>
            <person name="Jarett J.K."/>
            <person name="Geller-Mcgrath D.E."/>
            <person name="Sieber C.M.K."/>
            <person name="Emerson J.B."/>
            <person name="Anantharaman K."/>
            <person name="Thomas B.C."/>
            <person name="Malmstrom R."/>
            <person name="Stieglmeier M."/>
            <person name="Klingl A."/>
            <person name="Woyke T."/>
            <person name="Ryan C.M."/>
            <person name="Banfield J.F."/>
        </authorList>
    </citation>
    <scope>NUCLEOTIDE SEQUENCE [LARGE SCALE GENOMIC DNA]</scope>
</reference>
<dbReference type="PANTHER" id="PTHR10859">
    <property type="entry name" value="GLYCOSYL TRANSFERASE"/>
    <property type="match status" value="1"/>
</dbReference>
<evidence type="ECO:0000259" key="1">
    <source>
        <dbReference type="Pfam" id="PF00535"/>
    </source>
</evidence>
<protein>
    <recommendedName>
        <fullName evidence="1">Glycosyltransferase 2-like domain-containing protein</fullName>
    </recommendedName>
</protein>
<dbReference type="EMBL" id="PEYO01000005">
    <property type="protein sequence ID" value="PIU03822.1"/>
    <property type="molecule type" value="Genomic_DNA"/>
</dbReference>
<dbReference type="GO" id="GO:0006487">
    <property type="term" value="P:protein N-linked glycosylation"/>
    <property type="evidence" value="ECO:0007669"/>
    <property type="project" value="TreeGrafter"/>
</dbReference>
<proteinExistence type="predicted"/>
<name>A0A2M6XDU1_9BACT</name>
<gene>
    <name evidence="2" type="ORF">COT44_00895</name>
</gene>
<dbReference type="Proteomes" id="UP000228996">
    <property type="component" value="Unassembled WGS sequence"/>
</dbReference>
<accession>A0A2M6XDU1</accession>
<dbReference type="SUPFAM" id="SSF53448">
    <property type="entry name" value="Nucleotide-diphospho-sugar transferases"/>
    <property type="match status" value="1"/>
</dbReference>
<feature type="domain" description="Glycosyltransferase 2-like" evidence="1">
    <location>
        <begin position="6"/>
        <end position="166"/>
    </location>
</feature>
<comment type="caution">
    <text evidence="2">The sequence shown here is derived from an EMBL/GenBank/DDBJ whole genome shotgun (WGS) entry which is preliminary data.</text>
</comment>
<dbReference type="AlphaFoldDB" id="A0A2M6XDU1"/>
<organism evidence="2 3">
    <name type="scientific">Candidatus Shapirobacteria bacterium CG08_land_8_20_14_0_20_39_18</name>
    <dbReference type="NCBI Taxonomy" id="1974883"/>
    <lineage>
        <taxon>Bacteria</taxon>
        <taxon>Candidatus Shapironibacteriota</taxon>
    </lineage>
</organism>
<dbReference type="InterPro" id="IPR029044">
    <property type="entry name" value="Nucleotide-diphossugar_trans"/>
</dbReference>
<sequence>MPTDISIIVPAYNEEKLLPSFLNDLIFCLKEKNIDDEIIIIENGSKDKTLEIARSFSKKNNQIKTIHLAKPSFGQALRNGMMKAKGEYLVIFNVDFWDKKFLDLTKLEINKHDIIVGSKNLSQSGDNRPLVRRITTRGLGLILQLFFRYKGTDTHGIKIMNRKKILPILKQCKLKSGMIESELLIRAQRNGLRITEIPVKISEHRPNRFGYQRIFKTPGDIISLFLVFK</sequence>
<evidence type="ECO:0000313" key="2">
    <source>
        <dbReference type="EMBL" id="PIU03822.1"/>
    </source>
</evidence>
<evidence type="ECO:0000313" key="3">
    <source>
        <dbReference type="Proteomes" id="UP000228996"/>
    </source>
</evidence>